<dbReference type="PROSITE" id="PS50815">
    <property type="entry name" value="HORMA"/>
    <property type="match status" value="1"/>
</dbReference>
<dbReference type="InterPro" id="IPR003511">
    <property type="entry name" value="HORMA_dom"/>
</dbReference>
<feature type="domain" description="HORMA" evidence="3">
    <location>
        <begin position="28"/>
        <end position="231"/>
    </location>
</feature>
<keyword evidence="5" id="KW-1185">Reference proteome</keyword>
<proteinExistence type="inferred from homology"/>
<comment type="similarity">
    <text evidence="1">Belongs to the MAD2 family.</text>
</comment>
<dbReference type="GeneID" id="90037824"/>
<dbReference type="InterPro" id="IPR036570">
    <property type="entry name" value="HORMA_dom_sf"/>
</dbReference>
<reference evidence="4 5" key="1">
    <citation type="submission" date="2024-03" db="EMBL/GenBank/DDBJ databases">
        <title>Genome-scale model development and genomic sequencing of the oleaginous clade Lipomyces.</title>
        <authorList>
            <consortium name="Lawrence Berkeley National Laboratory"/>
            <person name="Czajka J.J."/>
            <person name="Han Y."/>
            <person name="Kim J."/>
            <person name="Mondo S.J."/>
            <person name="Hofstad B.A."/>
            <person name="Robles A."/>
            <person name="Haridas S."/>
            <person name="Riley R."/>
            <person name="LaButti K."/>
            <person name="Pangilinan J."/>
            <person name="Andreopoulos W."/>
            <person name="Lipzen A."/>
            <person name="Yan J."/>
            <person name="Wang M."/>
            <person name="Ng V."/>
            <person name="Grigoriev I.V."/>
            <person name="Spatafora J.W."/>
            <person name="Magnuson J.K."/>
            <person name="Baker S.E."/>
            <person name="Pomraning K.R."/>
        </authorList>
    </citation>
    <scope>NUCLEOTIDE SEQUENCE [LARGE SCALE GENOMIC DNA]</scope>
    <source>
        <strain evidence="4 5">Phaff 52-87</strain>
    </source>
</reference>
<dbReference type="GO" id="GO:0003677">
    <property type="term" value="F:DNA binding"/>
    <property type="evidence" value="ECO:0007669"/>
    <property type="project" value="UniProtKB-KW"/>
</dbReference>
<keyword evidence="4" id="KW-0238">DNA-binding</keyword>
<sequence>MNDAEHLRASSSSSTRATTPVLPRWTYSELLSIYAEFLVVSVHTILFERRIYPAESFFLARKYNYPVRQSRHPEVCEWVRNAVSACVEQMRTGEVSRISVVLISVSNVPLERVVFDVSGFPKIPLRDQDRDLKNIELKRPDMDEQFRVCIMKLSTMSPMLGTLPTDCTFTITIELNDDAEAPTGPTSKWVPAESQPQERDPLPEVTAASDDGNIAVNGNVKTPPRNGMLPKFNPLRHIYMGPLSFDVWVEESKAKEKLPAR</sequence>
<protein>
    <submittedName>
        <fullName evidence="4">DNA-binding protein</fullName>
    </submittedName>
</protein>
<dbReference type="Pfam" id="PF02301">
    <property type="entry name" value="HORMA"/>
    <property type="match status" value="1"/>
</dbReference>
<gene>
    <name evidence="4" type="ORF">BZA70DRAFT_276501</name>
</gene>
<dbReference type="Proteomes" id="UP001498771">
    <property type="component" value="Unassembled WGS sequence"/>
</dbReference>
<comment type="caution">
    <text evidence="4">The sequence shown here is derived from an EMBL/GenBank/DDBJ whole genome shotgun (WGS) entry which is preliminary data.</text>
</comment>
<evidence type="ECO:0000256" key="2">
    <source>
        <dbReference type="SAM" id="MobiDB-lite"/>
    </source>
</evidence>
<dbReference type="PANTHER" id="PTHR11842:SF10">
    <property type="entry name" value="MITOTIC SPINDLE ASSEMBLY CHECKPOINT PROTEIN MAD2B"/>
    <property type="match status" value="1"/>
</dbReference>
<feature type="region of interest" description="Disordered" evidence="2">
    <location>
        <begin position="178"/>
        <end position="227"/>
    </location>
</feature>
<name>A0ABR1F9A8_9ASCO</name>
<accession>A0ABR1F9A8</accession>
<dbReference type="Gene3D" id="3.30.900.10">
    <property type="entry name" value="HORMA domain"/>
    <property type="match status" value="1"/>
</dbReference>
<dbReference type="InterPro" id="IPR045091">
    <property type="entry name" value="Mad2-like"/>
</dbReference>
<evidence type="ECO:0000313" key="5">
    <source>
        <dbReference type="Proteomes" id="UP001498771"/>
    </source>
</evidence>
<evidence type="ECO:0000313" key="4">
    <source>
        <dbReference type="EMBL" id="KAK7206400.1"/>
    </source>
</evidence>
<organism evidence="4 5">
    <name type="scientific">Myxozyma melibiosi</name>
    <dbReference type="NCBI Taxonomy" id="54550"/>
    <lineage>
        <taxon>Eukaryota</taxon>
        <taxon>Fungi</taxon>
        <taxon>Dikarya</taxon>
        <taxon>Ascomycota</taxon>
        <taxon>Saccharomycotina</taxon>
        <taxon>Lipomycetes</taxon>
        <taxon>Lipomycetales</taxon>
        <taxon>Lipomycetaceae</taxon>
        <taxon>Myxozyma</taxon>
    </lineage>
</organism>
<evidence type="ECO:0000259" key="3">
    <source>
        <dbReference type="PROSITE" id="PS50815"/>
    </source>
</evidence>
<dbReference type="RefSeq" id="XP_064769433.1">
    <property type="nucleotide sequence ID" value="XM_064912312.1"/>
</dbReference>
<dbReference type="EMBL" id="JBBJBU010000003">
    <property type="protein sequence ID" value="KAK7206400.1"/>
    <property type="molecule type" value="Genomic_DNA"/>
</dbReference>
<evidence type="ECO:0000256" key="1">
    <source>
        <dbReference type="ARBA" id="ARBA00010348"/>
    </source>
</evidence>
<dbReference type="PANTHER" id="PTHR11842">
    <property type="entry name" value="MITOTIC SPINDLE ASSEMBLY CHECKPOINT PROTEIN MAD2"/>
    <property type="match status" value="1"/>
</dbReference>
<dbReference type="SUPFAM" id="SSF56019">
    <property type="entry name" value="The spindle assembly checkpoint protein mad2"/>
    <property type="match status" value="1"/>
</dbReference>